<evidence type="ECO:0000313" key="5">
    <source>
        <dbReference type="Proteomes" id="UP001379533"/>
    </source>
</evidence>
<dbReference type="EMBL" id="CP089982">
    <property type="protein sequence ID" value="WXA98608.1"/>
    <property type="molecule type" value="Genomic_DNA"/>
</dbReference>
<gene>
    <name evidence="4" type="ORF">LZC95_17465</name>
</gene>
<dbReference type="SUPFAM" id="SSF54637">
    <property type="entry name" value="Thioesterase/thiol ester dehydrase-isomerase"/>
    <property type="match status" value="1"/>
</dbReference>
<dbReference type="Gene3D" id="3.10.129.10">
    <property type="entry name" value="Hotdog Thioesterase"/>
    <property type="match status" value="1"/>
</dbReference>
<dbReference type="RefSeq" id="WP_394849223.1">
    <property type="nucleotide sequence ID" value="NZ_CP089982.1"/>
</dbReference>
<reference evidence="4 5" key="1">
    <citation type="submission" date="2021-12" db="EMBL/GenBank/DDBJ databases">
        <title>Discovery of the Pendulisporaceae a myxobacterial family with distinct sporulation behavior and unique specialized metabolism.</title>
        <authorList>
            <person name="Garcia R."/>
            <person name="Popoff A."/>
            <person name="Bader C.D."/>
            <person name="Loehr J."/>
            <person name="Walesch S."/>
            <person name="Walt C."/>
            <person name="Boldt J."/>
            <person name="Bunk B."/>
            <person name="Haeckl F.J.F.P.J."/>
            <person name="Gunesch A.P."/>
            <person name="Birkelbach J."/>
            <person name="Nuebel U."/>
            <person name="Pietschmann T."/>
            <person name="Bach T."/>
            <person name="Mueller R."/>
        </authorList>
    </citation>
    <scope>NUCLEOTIDE SEQUENCE [LARGE SCALE GENOMIC DNA]</scope>
    <source>
        <strain evidence="4 5">MSr12523</strain>
    </source>
</reference>
<name>A0ABZ2KIU2_9BACT</name>
<dbReference type="PANTHER" id="PTHR21660:SF1">
    <property type="entry name" value="ACYL-COENZYME A THIOESTERASE 13"/>
    <property type="match status" value="1"/>
</dbReference>
<feature type="domain" description="Thioesterase" evidence="3">
    <location>
        <begin position="61"/>
        <end position="135"/>
    </location>
</feature>
<evidence type="ECO:0000259" key="3">
    <source>
        <dbReference type="Pfam" id="PF03061"/>
    </source>
</evidence>
<sequence>MKETARIPKTQGHLRWIEKLVRGEVSPPPSAKLLGFRAVQIEVGRAVFELDVGAQHASVIGTMHGGILCDLGDAAMGLAMSSTLEDDESFTTIELSAKYFKPVWTGRLTAVGRVSKRTRKLGALEADVTDESGSLVGKLSSTCLVLRGEEAKGR</sequence>
<evidence type="ECO:0000313" key="4">
    <source>
        <dbReference type="EMBL" id="WXA98608.1"/>
    </source>
</evidence>
<organism evidence="4 5">
    <name type="scientific">Pendulispora brunnea</name>
    <dbReference type="NCBI Taxonomy" id="2905690"/>
    <lineage>
        <taxon>Bacteria</taxon>
        <taxon>Pseudomonadati</taxon>
        <taxon>Myxococcota</taxon>
        <taxon>Myxococcia</taxon>
        <taxon>Myxococcales</taxon>
        <taxon>Sorangiineae</taxon>
        <taxon>Pendulisporaceae</taxon>
        <taxon>Pendulispora</taxon>
    </lineage>
</organism>
<evidence type="ECO:0000256" key="2">
    <source>
        <dbReference type="ARBA" id="ARBA00022801"/>
    </source>
</evidence>
<dbReference type="Proteomes" id="UP001379533">
    <property type="component" value="Chromosome"/>
</dbReference>
<dbReference type="Pfam" id="PF03061">
    <property type="entry name" value="4HBT"/>
    <property type="match status" value="1"/>
</dbReference>
<keyword evidence="2" id="KW-0378">Hydrolase</keyword>
<protein>
    <submittedName>
        <fullName evidence="4">PaaI family thioesterase</fullName>
    </submittedName>
</protein>
<dbReference type="PANTHER" id="PTHR21660">
    <property type="entry name" value="THIOESTERASE SUPERFAMILY MEMBER-RELATED"/>
    <property type="match status" value="1"/>
</dbReference>
<dbReference type="InterPro" id="IPR039298">
    <property type="entry name" value="ACOT13"/>
</dbReference>
<evidence type="ECO:0000256" key="1">
    <source>
        <dbReference type="ARBA" id="ARBA00008324"/>
    </source>
</evidence>
<proteinExistence type="inferred from homology"/>
<dbReference type="CDD" id="cd03443">
    <property type="entry name" value="PaaI_thioesterase"/>
    <property type="match status" value="1"/>
</dbReference>
<accession>A0ABZ2KIU2</accession>
<dbReference type="InterPro" id="IPR029069">
    <property type="entry name" value="HotDog_dom_sf"/>
</dbReference>
<dbReference type="NCBIfam" id="TIGR00369">
    <property type="entry name" value="unchar_dom_1"/>
    <property type="match status" value="1"/>
</dbReference>
<comment type="similarity">
    <text evidence="1">Belongs to the thioesterase PaaI family.</text>
</comment>
<dbReference type="InterPro" id="IPR006683">
    <property type="entry name" value="Thioestr_dom"/>
</dbReference>
<keyword evidence="5" id="KW-1185">Reference proteome</keyword>
<dbReference type="InterPro" id="IPR003736">
    <property type="entry name" value="PAAI_dom"/>
</dbReference>